<sequence>MPLYLFTNAQFSLAVCADGEGRGLPPGDWTLLKEVDPAEIDAAIVARVAAEGHWYYRPGRSPADAAQGAADGPPPEK</sequence>
<organism evidence="1">
    <name type="scientific">Alsobacter sp. KACC 23698</name>
    <dbReference type="NCBI Taxonomy" id="3149229"/>
    <lineage>
        <taxon>Bacteria</taxon>
        <taxon>Pseudomonadati</taxon>
        <taxon>Pseudomonadota</taxon>
        <taxon>Alphaproteobacteria</taxon>
        <taxon>Hyphomicrobiales</taxon>
        <taxon>Alsobacteraceae</taxon>
        <taxon>Alsobacter</taxon>
    </lineage>
</organism>
<gene>
    <name evidence="1" type="ORF">ABEG18_13865</name>
</gene>
<proteinExistence type="predicted"/>
<evidence type="ECO:0000313" key="1">
    <source>
        <dbReference type="EMBL" id="XBO36828.1"/>
    </source>
</evidence>
<dbReference type="AlphaFoldDB" id="A0AAU7J973"/>
<dbReference type="EMBL" id="CP157484">
    <property type="protein sequence ID" value="XBO36828.1"/>
    <property type="molecule type" value="Genomic_DNA"/>
</dbReference>
<accession>A0AAU7J973</accession>
<dbReference type="RefSeq" id="WP_406853644.1">
    <property type="nucleotide sequence ID" value="NZ_CP157484.1"/>
</dbReference>
<reference evidence="1" key="1">
    <citation type="submission" date="2024-05" db="EMBL/GenBank/DDBJ databases">
        <authorList>
            <person name="Kim S."/>
            <person name="Heo J."/>
            <person name="Choi H."/>
            <person name="Choi Y."/>
            <person name="Kwon S.-W."/>
            <person name="Kim Y."/>
        </authorList>
    </citation>
    <scope>NUCLEOTIDE SEQUENCE</scope>
    <source>
        <strain evidence="1">KACC 23698</strain>
    </source>
</reference>
<name>A0AAU7J973_9HYPH</name>
<protein>
    <submittedName>
        <fullName evidence="1">Uncharacterized protein</fullName>
    </submittedName>
</protein>